<evidence type="ECO:0000313" key="2">
    <source>
        <dbReference type="EMBL" id="KJD35620.1"/>
    </source>
</evidence>
<dbReference type="PATRIC" id="fig|1435349.4.peg.2513"/>
<protein>
    <submittedName>
        <fullName evidence="2">Uncharacterized protein</fullName>
    </submittedName>
</protein>
<evidence type="ECO:0000313" key="3">
    <source>
        <dbReference type="Proteomes" id="UP000032578"/>
    </source>
</evidence>
<gene>
    <name evidence="2" type="ORF">PW52_07655</name>
</gene>
<keyword evidence="1" id="KW-1133">Transmembrane helix</keyword>
<feature type="transmembrane region" description="Helical" evidence="1">
    <location>
        <begin position="247"/>
        <end position="267"/>
    </location>
</feature>
<dbReference type="STRING" id="1435349.PW52_07655"/>
<feature type="transmembrane region" description="Helical" evidence="1">
    <location>
        <begin position="219"/>
        <end position="241"/>
    </location>
</feature>
<keyword evidence="3" id="KW-1185">Reference proteome</keyword>
<feature type="transmembrane region" description="Helical" evidence="1">
    <location>
        <begin position="111"/>
        <end position="134"/>
    </location>
</feature>
<feature type="transmembrane region" description="Helical" evidence="1">
    <location>
        <begin position="87"/>
        <end position="105"/>
    </location>
</feature>
<evidence type="ECO:0000256" key="1">
    <source>
        <dbReference type="SAM" id="Phobius"/>
    </source>
</evidence>
<reference evidence="2 3" key="1">
    <citation type="submission" date="2014-11" db="EMBL/GenBank/DDBJ databases">
        <title>Tamlana sedimentorum sp. nov., isolated from shallow sand sediments of the Sea of Japan.</title>
        <authorList>
            <person name="Romanenko L.A."/>
        </authorList>
    </citation>
    <scope>NUCLEOTIDE SEQUENCE [LARGE SCALE GENOMIC DNA]</scope>
    <source>
        <strain evidence="2 3">JCM 19808</strain>
    </source>
</reference>
<feature type="transmembrane region" description="Helical" evidence="1">
    <location>
        <begin position="61"/>
        <end position="80"/>
    </location>
</feature>
<dbReference type="AlphaFoldDB" id="A0A0D7W8Z6"/>
<sequence>MLTYTDKLMAYSEKHNLRHRALFAYKLTAVFTILMAAVNMYAWFTQHINNFFTGYNINPNATMKVATSISFILLVLPFLIKKKFIKYVLVLGFFIQIFQLIAYILQLNTNGVFALSSQATILMFILAYASVFFIWSIKKDVYFIIANCLLYLLSSFAIFYYLLDKESVTKVIGFNSLSWNTSILFFINSISLFEIALIENIKNYEFQILPLKKTHPYNYFPYFFILPIIIILSVSIAIYFNLILPNVGIFIIFLFLNLTILMSIFLYSSRFIDFFKEISDKSKALLKTNTQLKLVNNELGEKNNYLNDFASLTSHNLREPIIALKELYNFYKEFEQDNSVKFNNLETMYLTNVNNLNYGLNLLTNYHEFIKNLGTDKIKKLKFSKNLKKITSELDYLRPKNTIISYNLNSNLKLPEVFVKNLFVNLFINSFMNKLNEIDLNINITTSRKDNFFNIIYTDNSKFLIIKKIKNQSKDKNQNYSLHFLNLYIKKLCGKIKILPQKTIGNIITIKLDYSCIKSQ</sequence>
<dbReference type="Proteomes" id="UP000032578">
    <property type="component" value="Unassembled WGS sequence"/>
</dbReference>
<accession>A0A0D7W8Z6</accession>
<keyword evidence="1" id="KW-0472">Membrane</keyword>
<feature type="transmembrane region" description="Helical" evidence="1">
    <location>
        <begin position="177"/>
        <end position="198"/>
    </location>
</feature>
<name>A0A0D7W8Z6_9FLAO</name>
<feature type="transmembrane region" description="Helical" evidence="1">
    <location>
        <begin position="141"/>
        <end position="162"/>
    </location>
</feature>
<proteinExistence type="predicted"/>
<feature type="transmembrane region" description="Helical" evidence="1">
    <location>
        <begin position="21"/>
        <end position="41"/>
    </location>
</feature>
<organism evidence="2 3">
    <name type="scientific">Neotamlana sedimentorum</name>
    <dbReference type="NCBI Taxonomy" id="1435349"/>
    <lineage>
        <taxon>Bacteria</taxon>
        <taxon>Pseudomonadati</taxon>
        <taxon>Bacteroidota</taxon>
        <taxon>Flavobacteriia</taxon>
        <taxon>Flavobacteriales</taxon>
        <taxon>Flavobacteriaceae</taxon>
        <taxon>Neotamlana</taxon>
    </lineage>
</organism>
<comment type="caution">
    <text evidence="2">The sequence shown here is derived from an EMBL/GenBank/DDBJ whole genome shotgun (WGS) entry which is preliminary data.</text>
</comment>
<keyword evidence="1" id="KW-0812">Transmembrane</keyword>
<dbReference type="EMBL" id="JTDW01000005">
    <property type="protein sequence ID" value="KJD35620.1"/>
    <property type="molecule type" value="Genomic_DNA"/>
</dbReference>